<name>A0A8K0I2B7_COCNU</name>
<proteinExistence type="predicted"/>
<reference evidence="1" key="1">
    <citation type="journal article" date="2017" name="Gigascience">
        <title>The genome draft of coconut (Cocos nucifera).</title>
        <authorList>
            <person name="Xiao Y."/>
            <person name="Xu P."/>
            <person name="Fan H."/>
            <person name="Baudouin L."/>
            <person name="Xia W."/>
            <person name="Bocs S."/>
            <person name="Xu J."/>
            <person name="Li Q."/>
            <person name="Guo A."/>
            <person name="Zhou L."/>
            <person name="Li J."/>
            <person name="Wu Y."/>
            <person name="Ma Z."/>
            <person name="Armero A."/>
            <person name="Issali A.E."/>
            <person name="Liu N."/>
            <person name="Peng M."/>
            <person name="Yang Y."/>
        </authorList>
    </citation>
    <scope>NUCLEOTIDE SEQUENCE</scope>
    <source>
        <tissue evidence="1">Spear leaf of Hainan Tall coconut</tissue>
    </source>
</reference>
<keyword evidence="2" id="KW-1185">Reference proteome</keyword>
<sequence length="60" mass="6673">MNLRTSHGSLLLILKNIISRVVIRNQTLFAVEKLNEEVDALLGCAWLLCSMEALGMAFLV</sequence>
<dbReference type="EMBL" id="CM017874">
    <property type="protein sequence ID" value="KAG1334403.1"/>
    <property type="molecule type" value="Genomic_DNA"/>
</dbReference>
<accession>A0A8K0I2B7</accession>
<dbReference type="Proteomes" id="UP000797356">
    <property type="component" value="Chromosome 3"/>
</dbReference>
<comment type="caution">
    <text evidence="1">The sequence shown here is derived from an EMBL/GenBank/DDBJ whole genome shotgun (WGS) entry which is preliminary data.</text>
</comment>
<evidence type="ECO:0000313" key="1">
    <source>
        <dbReference type="EMBL" id="KAG1334403.1"/>
    </source>
</evidence>
<organism evidence="1 2">
    <name type="scientific">Cocos nucifera</name>
    <name type="common">Coconut palm</name>
    <dbReference type="NCBI Taxonomy" id="13894"/>
    <lineage>
        <taxon>Eukaryota</taxon>
        <taxon>Viridiplantae</taxon>
        <taxon>Streptophyta</taxon>
        <taxon>Embryophyta</taxon>
        <taxon>Tracheophyta</taxon>
        <taxon>Spermatophyta</taxon>
        <taxon>Magnoliopsida</taxon>
        <taxon>Liliopsida</taxon>
        <taxon>Arecaceae</taxon>
        <taxon>Arecoideae</taxon>
        <taxon>Cocoseae</taxon>
        <taxon>Attaleinae</taxon>
        <taxon>Cocos</taxon>
    </lineage>
</organism>
<protein>
    <submittedName>
        <fullName evidence="1">Uncharacterized protein</fullName>
    </submittedName>
</protein>
<evidence type="ECO:0000313" key="2">
    <source>
        <dbReference type="Proteomes" id="UP000797356"/>
    </source>
</evidence>
<dbReference type="AlphaFoldDB" id="A0A8K0I2B7"/>
<gene>
    <name evidence="1" type="ORF">COCNU_03G005220</name>
</gene>
<reference evidence="1" key="2">
    <citation type="submission" date="2019-07" db="EMBL/GenBank/DDBJ databases">
        <authorList>
            <person name="Yang Y."/>
            <person name="Bocs S."/>
            <person name="Baudouin L."/>
        </authorList>
    </citation>
    <scope>NUCLEOTIDE SEQUENCE</scope>
    <source>
        <tissue evidence="1">Spear leaf of Hainan Tall coconut</tissue>
    </source>
</reference>